<feature type="transmembrane region" description="Helical" evidence="1">
    <location>
        <begin position="44"/>
        <end position="66"/>
    </location>
</feature>
<evidence type="ECO:0000313" key="3">
    <source>
        <dbReference type="EMBL" id="KKW06126.1"/>
    </source>
</evidence>
<sequence length="121" mass="12472">MKLNLKKALTALGPSVGGLVLSANNVFAQNIQNPLQWDNICDAISQILNIIFGLAGAIAVIFLVMGGVQYMTSGGDKVGVEQARGRITAAVVGLIIVLGAVLVVNTLLRAVATNAAVCRSI</sequence>
<feature type="chain" id="PRO_5002540201" evidence="2">
    <location>
        <begin position="29"/>
        <end position="121"/>
    </location>
</feature>
<dbReference type="InterPro" id="IPR043993">
    <property type="entry name" value="T4SS_pilin"/>
</dbReference>
<feature type="transmembrane region" description="Helical" evidence="1">
    <location>
        <begin position="87"/>
        <end position="108"/>
    </location>
</feature>
<dbReference type="AlphaFoldDB" id="A0A0G1VI75"/>
<organism evidence="3 4">
    <name type="scientific">candidate division CPR1 bacterium GW2011_GWC1_49_13</name>
    <dbReference type="NCBI Taxonomy" id="1618342"/>
    <lineage>
        <taxon>Bacteria</taxon>
        <taxon>candidate division CPR1</taxon>
    </lineage>
</organism>
<feature type="signal peptide" evidence="2">
    <location>
        <begin position="1"/>
        <end position="28"/>
    </location>
</feature>
<evidence type="ECO:0000256" key="1">
    <source>
        <dbReference type="SAM" id="Phobius"/>
    </source>
</evidence>
<name>A0A0G1VI75_9BACT</name>
<evidence type="ECO:0000256" key="2">
    <source>
        <dbReference type="SAM" id="SignalP"/>
    </source>
</evidence>
<dbReference type="Pfam" id="PF18895">
    <property type="entry name" value="T4SS_pilin"/>
    <property type="match status" value="1"/>
</dbReference>
<comment type="caution">
    <text evidence="3">The sequence shown here is derived from an EMBL/GenBank/DDBJ whole genome shotgun (WGS) entry which is preliminary data.</text>
</comment>
<keyword evidence="1" id="KW-0472">Membrane</keyword>
<evidence type="ECO:0000313" key="4">
    <source>
        <dbReference type="Proteomes" id="UP000034119"/>
    </source>
</evidence>
<reference evidence="3 4" key="1">
    <citation type="journal article" date="2015" name="Nature">
        <title>rRNA introns, odd ribosomes, and small enigmatic genomes across a large radiation of phyla.</title>
        <authorList>
            <person name="Brown C.T."/>
            <person name="Hug L.A."/>
            <person name="Thomas B.C."/>
            <person name="Sharon I."/>
            <person name="Castelle C.J."/>
            <person name="Singh A."/>
            <person name="Wilkins M.J."/>
            <person name="Williams K.H."/>
            <person name="Banfield J.F."/>
        </authorList>
    </citation>
    <scope>NUCLEOTIDE SEQUENCE [LARGE SCALE GENOMIC DNA]</scope>
</reference>
<keyword evidence="1" id="KW-1133">Transmembrane helix</keyword>
<gene>
    <name evidence="3" type="ORF">UY40_C0003G0015</name>
</gene>
<protein>
    <submittedName>
        <fullName evidence="3">Uncharacterized protein</fullName>
    </submittedName>
</protein>
<proteinExistence type="predicted"/>
<dbReference type="EMBL" id="LCPW01000003">
    <property type="protein sequence ID" value="KKW06126.1"/>
    <property type="molecule type" value="Genomic_DNA"/>
</dbReference>
<dbReference type="STRING" id="1618342.UY40_C0003G0015"/>
<keyword evidence="2" id="KW-0732">Signal</keyword>
<dbReference type="Proteomes" id="UP000034119">
    <property type="component" value="Unassembled WGS sequence"/>
</dbReference>
<keyword evidence="1" id="KW-0812">Transmembrane</keyword>
<accession>A0A0G1VI75</accession>